<dbReference type="Proteomes" id="UP000010802">
    <property type="component" value="Chromosome"/>
</dbReference>
<proteinExistence type="predicted"/>
<dbReference type="HOGENOM" id="CLU_2345692_0_0_9"/>
<dbReference type="PATRIC" id="fig|1209989.3.peg.2996"/>
<dbReference type="EMBL" id="HF563609">
    <property type="protein sequence ID" value="CCP27476.1"/>
    <property type="molecule type" value="Genomic_DNA"/>
</dbReference>
<gene>
    <name evidence="1" type="ordered locus">TEPIRE1_2608</name>
</gene>
<name>F4LTT1_TEPAE</name>
<accession>L0S2T6</accession>
<reference evidence="2" key="1">
    <citation type="journal article" date="2013" name="Genome Announc.">
        <title>First genome sequence of a syntrophic acetate-oxidizing bacterium, Tepidanaerobacter acetatoxydans strain Re1.</title>
        <authorList>
            <person name="Manzoor S."/>
            <person name="Bongcam-Rudloff E."/>
            <person name="Schnurer A."/>
            <person name="Muller B."/>
        </authorList>
    </citation>
    <scope>NUCLEOTIDE SEQUENCE [LARGE SCALE GENOMIC DNA]</scope>
    <source>
        <strain evidence="2">Re1</strain>
    </source>
</reference>
<organism evidence="1 2">
    <name type="scientific">Tepidanaerobacter acetatoxydans (strain DSM 21804 / JCM 16047 / Re1)</name>
    <dbReference type="NCBI Taxonomy" id="1209989"/>
    <lineage>
        <taxon>Bacteria</taxon>
        <taxon>Bacillati</taxon>
        <taxon>Bacillota</taxon>
        <taxon>Clostridia</taxon>
        <taxon>Thermosediminibacterales</taxon>
        <taxon>Tepidanaerobacteraceae</taxon>
        <taxon>Tepidanaerobacter</taxon>
    </lineage>
</organism>
<dbReference type="KEGG" id="tae:TepiRe1_2608"/>
<evidence type="ECO:0000313" key="2">
    <source>
        <dbReference type="Proteomes" id="UP000010802"/>
    </source>
</evidence>
<dbReference type="RefSeq" id="WP_013779447.1">
    <property type="nucleotide sequence ID" value="NC_015519.1"/>
</dbReference>
<dbReference type="AlphaFoldDB" id="F4LTT1"/>
<dbReference type="KEGG" id="tep:TepRe1_2426"/>
<sequence>MRKIRDLHIDFPEELIPDNVEVLIDRLDDADNRKVGRLARKEEDRGEFSYGLIKAVKEAIQQRNRLDNTTTSAKDARIDRILFTTDSDGRRKSRKWN</sequence>
<keyword evidence="2" id="KW-1185">Reference proteome</keyword>
<accession>F4LTT1</accession>
<dbReference type="STRING" id="1209989.TepRe1_2426"/>
<evidence type="ECO:0000313" key="1">
    <source>
        <dbReference type="EMBL" id="CCP27476.1"/>
    </source>
</evidence>
<protein>
    <submittedName>
        <fullName evidence="1">Uncharacterized protein</fullName>
    </submittedName>
</protein>